<feature type="domain" description="PAS" evidence="3">
    <location>
        <begin position="360"/>
        <end position="411"/>
    </location>
</feature>
<evidence type="ECO:0000259" key="4">
    <source>
        <dbReference type="PROSITE" id="PS50113"/>
    </source>
</evidence>
<dbReference type="NCBIfam" id="TIGR00229">
    <property type="entry name" value="sensory_box"/>
    <property type="match status" value="5"/>
</dbReference>
<feature type="domain" description="PAC" evidence="4">
    <location>
        <begin position="731"/>
        <end position="783"/>
    </location>
</feature>
<sequence length="1198" mass="135073">MSSTRPLHLWLALRIVLAGLVPLVVVAALVAGVLLPQLRVDFEIRYQALARAIAGQIETHLLGAGYELRAIAEDFRDLSNQPISFWFSSLDVHVGTGGVFAAIYIIDSDNLIYAIGLPEAERGQRSDLLKLDLSGWTVLRDARERNEEVWSGIFLSTVTGRLAVTLAIPLAEQLLIGEIAIDRLSEFIGRSPAELGMLTMVLDRQGQVIAHSQAALSGQQLSFGHLSIVRDALRGQFGTRGFELDGKVFIGTTISIPQLDWIVLVAQPRGEAFRPLLSTLWLLAAGALVALLLAILIAWVLARGFSQRIGRYAEQAHAIAEGNYDQPWPIARIRELDRLADDLDRMSLAIHQRERAVATSEARYRSVIGNAPVVIFQFDEQGVFSLSEGKGLAGVGLAPGEAVGQSLFELYRNHPQICERARRAISGEAQHFTSEIRNSIFDVYFNPVRDGDGLIQVLGVAVDITERQRAEDSLRASHALLDAIGHVQSLYITGADARVIFEAMLSALLAMTESEYGFIGEVLREIDGTPYLKNQAITTNIAWDEATRTFHATNAPKGMEFRNLDTLFGAVITTAQPVLSNDPANDPRKYGTPPGHFPLNTFMGLPFFHGKKLVGMVGVANRKQGYDEEMVARLQPFLNTCSSVAQAIRENQHRRRAEEALRESEARLRTAIESIPFDVFLIDANGRYVLQNSFSKKCWGDVVGKRPEDVTDDPAILARWIDNNRKAWAGQVVEEEAWLTIGGQERCIHNIIAPIRDHDEIRGILGLNIDITERKWAEEALRTSEEKYRLLVDHQTDLVVKLDPEKRFLFVSPSYCQVFGKTEEELLNRTFMPLVHEDDQESTAKAMEDLFRPPYRDYHEQRALTKEGWRWFGWADTAVRDEQDRVVAIVSVGRDITERKQTEETLLLTQFAMDCASDNIFWVDGEGNLIYANDAACASVGYMREELLRMKIFDIDPDFPSDKFEDHKAELQRRGMLKFESRHRAKDGRVFPVEVTGNYLEYKGGFLACAFDRDITERKRAEEELLESEERFRLFMQHFPGLAYIKDSHGRTLFANQRFKTYLNLEPAEMIGKTNAELFPSEFADQITADDSRILKSGQSEQREESYGGYDWSTLKFVLPRPGQPPLIGGFTLDVTERKRAEEALRKSEERWRQAVRVSQLGIFDHDHLTDLLYWSPEQRKIHGWGADEPATLPAFFR</sequence>
<dbReference type="RefSeq" id="WP_169249584.1">
    <property type="nucleotide sequence ID" value="NZ_SPMZ01000044.1"/>
</dbReference>
<evidence type="ECO:0000259" key="5">
    <source>
        <dbReference type="PROSITE" id="PS50885"/>
    </source>
</evidence>
<keyword evidence="2" id="KW-1133">Transmembrane helix</keyword>
<feature type="domain" description="PAC" evidence="4">
    <location>
        <begin position="425"/>
        <end position="476"/>
    </location>
</feature>
<feature type="domain" description="PAC" evidence="4">
    <location>
        <begin position="977"/>
        <end position="1027"/>
    </location>
</feature>
<dbReference type="InterPro" id="IPR013655">
    <property type="entry name" value="PAS_fold_3"/>
</dbReference>
<proteinExistence type="predicted"/>
<keyword evidence="7" id="KW-1185">Reference proteome</keyword>
<dbReference type="InterPro" id="IPR003018">
    <property type="entry name" value="GAF"/>
</dbReference>
<feature type="domain" description="PAC" evidence="4">
    <location>
        <begin position="857"/>
        <end position="908"/>
    </location>
</feature>
<dbReference type="PANTHER" id="PTHR44757:SF2">
    <property type="entry name" value="BIOFILM ARCHITECTURE MAINTENANCE PROTEIN MBAA"/>
    <property type="match status" value="1"/>
</dbReference>
<keyword evidence="1" id="KW-0175">Coiled coil</keyword>
<dbReference type="InterPro" id="IPR013656">
    <property type="entry name" value="PAS_4"/>
</dbReference>
<dbReference type="InterPro" id="IPR029016">
    <property type="entry name" value="GAF-like_dom_sf"/>
</dbReference>
<dbReference type="InterPro" id="IPR035965">
    <property type="entry name" value="PAS-like_dom_sf"/>
</dbReference>
<evidence type="ECO:0000313" key="7">
    <source>
        <dbReference type="Proteomes" id="UP000760480"/>
    </source>
</evidence>
<dbReference type="PROSITE" id="PS50885">
    <property type="entry name" value="HAMP"/>
    <property type="match status" value="1"/>
</dbReference>
<dbReference type="PROSITE" id="PS50112">
    <property type="entry name" value="PAS"/>
    <property type="match status" value="4"/>
</dbReference>
<dbReference type="Gene3D" id="3.30.450.40">
    <property type="match status" value="1"/>
</dbReference>
<dbReference type="Pfam" id="PF08448">
    <property type="entry name" value="PAS_4"/>
    <property type="match status" value="2"/>
</dbReference>
<evidence type="ECO:0000259" key="3">
    <source>
        <dbReference type="PROSITE" id="PS50112"/>
    </source>
</evidence>
<dbReference type="PANTHER" id="PTHR44757">
    <property type="entry name" value="DIGUANYLATE CYCLASE DGCP"/>
    <property type="match status" value="1"/>
</dbReference>
<dbReference type="Gene3D" id="3.30.450.20">
    <property type="entry name" value="PAS domain"/>
    <property type="match status" value="6"/>
</dbReference>
<feature type="domain" description="PAS" evidence="3">
    <location>
        <begin position="912"/>
        <end position="948"/>
    </location>
</feature>
<dbReference type="SUPFAM" id="SSF55785">
    <property type="entry name" value="PYP-like sensor domain (PAS domain)"/>
    <property type="match status" value="6"/>
</dbReference>
<dbReference type="InterPro" id="IPR000014">
    <property type="entry name" value="PAS"/>
</dbReference>
<dbReference type="Proteomes" id="UP000760480">
    <property type="component" value="Unassembled WGS sequence"/>
</dbReference>
<dbReference type="Gene3D" id="6.10.340.10">
    <property type="match status" value="1"/>
</dbReference>
<dbReference type="InterPro" id="IPR001610">
    <property type="entry name" value="PAC"/>
</dbReference>
<accession>A0ABX1TQD6</accession>
<dbReference type="Pfam" id="PF08447">
    <property type="entry name" value="PAS_3"/>
    <property type="match status" value="1"/>
</dbReference>
<feature type="coiled-coil region" evidence="1">
    <location>
        <begin position="647"/>
        <end position="674"/>
    </location>
</feature>
<evidence type="ECO:0000256" key="2">
    <source>
        <dbReference type="SAM" id="Phobius"/>
    </source>
</evidence>
<keyword evidence="2" id="KW-0472">Membrane</keyword>
<dbReference type="InterPro" id="IPR000700">
    <property type="entry name" value="PAS-assoc_C"/>
</dbReference>
<evidence type="ECO:0000256" key="1">
    <source>
        <dbReference type="SAM" id="Coils"/>
    </source>
</evidence>
<feature type="domain" description="PAS" evidence="3">
    <location>
        <begin position="1028"/>
        <end position="1098"/>
    </location>
</feature>
<dbReference type="Pfam" id="PF13426">
    <property type="entry name" value="PAS_9"/>
    <property type="match status" value="1"/>
</dbReference>
<gene>
    <name evidence="6" type="ORF">E4P82_14575</name>
</gene>
<dbReference type="InterPro" id="IPR003660">
    <property type="entry name" value="HAMP_dom"/>
</dbReference>
<dbReference type="CDD" id="cd18773">
    <property type="entry name" value="PDC1_HK_sensor"/>
    <property type="match status" value="1"/>
</dbReference>
<organism evidence="6 7">
    <name type="scientific">Candidatus Competibacter phosphatis</name>
    <dbReference type="NCBI Taxonomy" id="221280"/>
    <lineage>
        <taxon>Bacteria</taxon>
        <taxon>Pseudomonadati</taxon>
        <taxon>Pseudomonadota</taxon>
        <taxon>Gammaproteobacteria</taxon>
        <taxon>Candidatus Competibacteraceae</taxon>
        <taxon>Candidatus Competibacter</taxon>
    </lineage>
</organism>
<dbReference type="SMART" id="SM00091">
    <property type="entry name" value="PAS"/>
    <property type="match status" value="4"/>
</dbReference>
<reference evidence="6 7" key="1">
    <citation type="submission" date="2019-03" db="EMBL/GenBank/DDBJ databases">
        <title>Metabolic reconstructions from genomes of highly enriched 'Candidatus Accumulibacter' and 'Candidatus Competibacter' bioreactor populations.</title>
        <authorList>
            <person name="Annavajhala M.K."/>
            <person name="Welles L."/>
            <person name="Abbas B."/>
            <person name="Sorokin D."/>
            <person name="Park H."/>
            <person name="Van Loosdrecht M."/>
            <person name="Chandran K."/>
        </authorList>
    </citation>
    <scope>NUCLEOTIDE SEQUENCE [LARGE SCALE GENOMIC DNA]</scope>
    <source>
        <strain evidence="6 7">SBR_G</strain>
    </source>
</reference>
<dbReference type="CDD" id="cd00130">
    <property type="entry name" value="PAS"/>
    <property type="match status" value="3"/>
</dbReference>
<feature type="domain" description="HAMP" evidence="5">
    <location>
        <begin position="303"/>
        <end position="355"/>
    </location>
</feature>
<protein>
    <submittedName>
        <fullName evidence="6">PAS domain S-box protein</fullName>
    </submittedName>
</protein>
<feature type="transmembrane region" description="Helical" evidence="2">
    <location>
        <begin position="12"/>
        <end position="35"/>
    </location>
</feature>
<dbReference type="SMART" id="SM00086">
    <property type="entry name" value="PAC"/>
    <property type="match status" value="4"/>
</dbReference>
<dbReference type="EMBL" id="SPMZ01000044">
    <property type="protein sequence ID" value="NMQ20313.1"/>
    <property type="molecule type" value="Genomic_DNA"/>
</dbReference>
<feature type="domain" description="PAS" evidence="3">
    <location>
        <begin position="784"/>
        <end position="854"/>
    </location>
</feature>
<dbReference type="SUPFAM" id="SSF55781">
    <property type="entry name" value="GAF domain-like"/>
    <property type="match status" value="1"/>
</dbReference>
<dbReference type="CDD" id="cd06225">
    <property type="entry name" value="HAMP"/>
    <property type="match status" value="1"/>
</dbReference>
<dbReference type="InterPro" id="IPR052155">
    <property type="entry name" value="Biofilm_reg_signaling"/>
</dbReference>
<dbReference type="SMART" id="SM00304">
    <property type="entry name" value="HAMP"/>
    <property type="match status" value="1"/>
</dbReference>
<dbReference type="PROSITE" id="PS50113">
    <property type="entry name" value="PAC"/>
    <property type="match status" value="4"/>
</dbReference>
<keyword evidence="2" id="KW-0812">Transmembrane</keyword>
<evidence type="ECO:0000313" key="6">
    <source>
        <dbReference type="EMBL" id="NMQ20313.1"/>
    </source>
</evidence>
<dbReference type="Pfam" id="PF13185">
    <property type="entry name" value="GAF_2"/>
    <property type="match status" value="1"/>
</dbReference>
<feature type="transmembrane region" description="Helical" evidence="2">
    <location>
        <begin position="279"/>
        <end position="302"/>
    </location>
</feature>
<comment type="caution">
    <text evidence="6">The sequence shown here is derived from an EMBL/GenBank/DDBJ whole genome shotgun (WGS) entry which is preliminary data.</text>
</comment>
<name>A0ABX1TQD6_9GAMM</name>